<feature type="domain" description="Glycoside hydrolase family 5 C-terminal" evidence="5">
    <location>
        <begin position="653"/>
        <end position="733"/>
    </location>
</feature>
<evidence type="ECO:0000256" key="1">
    <source>
        <dbReference type="ARBA" id="ARBA00005641"/>
    </source>
</evidence>
<keyword evidence="2" id="KW-0378">Hydrolase</keyword>
<dbReference type="OMA" id="AACRYFA"/>
<gene>
    <name evidence="7" type="ORF">BON22_4533</name>
    <name evidence="6" type="ORF">CYFA0S_03e01992g</name>
</gene>
<reference evidence="7" key="3">
    <citation type="submission" date="2017-01" db="EMBL/GenBank/DDBJ databases">
        <authorList>
            <person name="Mah S.A."/>
            <person name="Swanson W.J."/>
            <person name="Moy G.W."/>
            <person name="Vacquier V.D."/>
        </authorList>
    </citation>
    <scope>NUCLEOTIDE SEQUENCE [LARGE SCALE GENOMIC DNA]</scope>
    <source>
        <strain evidence="7">65</strain>
    </source>
</reference>
<name>A0A061AP20_CYBFA</name>
<dbReference type="Gene3D" id="2.60.40.1180">
    <property type="entry name" value="Golgi alpha-mannosidase II"/>
    <property type="match status" value="1"/>
</dbReference>
<comment type="similarity">
    <text evidence="1">Belongs to the glycosyl hydrolase 5 (cellulase A) family.</text>
</comment>
<dbReference type="VEuPathDB" id="FungiDB:BON22_4533"/>
<reference evidence="6" key="1">
    <citation type="journal article" date="2014" name="Genome Announc.">
        <title>Genome sequence of the yeast Cyberlindnera fabianii (Hansenula fabianii).</title>
        <authorList>
            <person name="Freel K.C."/>
            <person name="Sarilar V."/>
            <person name="Neuveglise C."/>
            <person name="Devillers H."/>
            <person name="Friedrich A."/>
            <person name="Schacherer J."/>
        </authorList>
    </citation>
    <scope>NUCLEOTIDE SEQUENCE</scope>
    <source>
        <strain evidence="6">YJS4271</strain>
    </source>
</reference>
<dbReference type="STRING" id="36022.A0A061AP20"/>
<evidence type="ECO:0000313" key="7">
    <source>
        <dbReference type="EMBL" id="ONH65663.1"/>
    </source>
</evidence>
<feature type="region of interest" description="Disordered" evidence="4">
    <location>
        <begin position="583"/>
        <end position="613"/>
    </location>
</feature>
<dbReference type="Pfam" id="PF18564">
    <property type="entry name" value="Glyco_hydro_5_C"/>
    <property type="match status" value="1"/>
</dbReference>
<dbReference type="InterPro" id="IPR017853">
    <property type="entry name" value="GH"/>
</dbReference>
<dbReference type="PANTHER" id="PTHR31308">
    <property type="match status" value="1"/>
</dbReference>
<evidence type="ECO:0000256" key="3">
    <source>
        <dbReference type="ARBA" id="ARBA00023295"/>
    </source>
</evidence>
<accession>A0A061AP20</accession>
<proteinExistence type="inferred from homology"/>
<keyword evidence="3" id="KW-0326">Glycosidase</keyword>
<organism evidence="6">
    <name type="scientific">Cyberlindnera fabianii</name>
    <name type="common">Yeast</name>
    <name type="synonym">Hansenula fabianii</name>
    <dbReference type="NCBI Taxonomy" id="36022"/>
    <lineage>
        <taxon>Eukaryota</taxon>
        <taxon>Fungi</taxon>
        <taxon>Dikarya</taxon>
        <taxon>Ascomycota</taxon>
        <taxon>Saccharomycotina</taxon>
        <taxon>Saccharomycetes</taxon>
        <taxon>Phaffomycetales</taxon>
        <taxon>Phaffomycetaceae</taxon>
        <taxon>Cyberlindnera</taxon>
    </lineage>
</organism>
<protein>
    <submittedName>
        <fullName evidence="6">CYFA0S03e01992g1_1</fullName>
    </submittedName>
</protein>
<dbReference type="EMBL" id="MPUK01000010">
    <property type="protein sequence ID" value="ONH65663.1"/>
    <property type="molecule type" value="Genomic_DNA"/>
</dbReference>
<dbReference type="OrthoDB" id="9971853at2759"/>
<evidence type="ECO:0000259" key="5">
    <source>
        <dbReference type="Pfam" id="PF18564"/>
    </source>
</evidence>
<dbReference type="SUPFAM" id="SSF51445">
    <property type="entry name" value="(Trans)glycosidases"/>
    <property type="match status" value="1"/>
</dbReference>
<dbReference type="InterPro" id="IPR041036">
    <property type="entry name" value="GH5_C"/>
</dbReference>
<dbReference type="Proteomes" id="UP000189513">
    <property type="component" value="Unassembled WGS sequence"/>
</dbReference>
<feature type="compositionally biased region" description="Polar residues" evidence="4">
    <location>
        <begin position="597"/>
        <end position="613"/>
    </location>
</feature>
<evidence type="ECO:0000256" key="4">
    <source>
        <dbReference type="SAM" id="MobiDB-lite"/>
    </source>
</evidence>
<dbReference type="InterPro" id="IPR013780">
    <property type="entry name" value="Glyco_hydro_b"/>
</dbReference>
<evidence type="ECO:0000256" key="2">
    <source>
        <dbReference type="ARBA" id="ARBA00022801"/>
    </source>
</evidence>
<dbReference type="GO" id="GO:1904462">
    <property type="term" value="P:ergosteryl 3-beta-D-glucoside catabolic process"/>
    <property type="evidence" value="ECO:0007669"/>
    <property type="project" value="TreeGrafter"/>
</dbReference>
<dbReference type="InterPro" id="IPR052066">
    <property type="entry name" value="Glycosphingolipid_Hydrolases"/>
</dbReference>
<dbReference type="PANTHER" id="PTHR31308:SF5">
    <property type="entry name" value="ERGOSTERYL-BETA-GLUCOSIDASE"/>
    <property type="match status" value="1"/>
</dbReference>
<dbReference type="Gene3D" id="3.20.20.80">
    <property type="entry name" value="Glycosidases"/>
    <property type="match status" value="2"/>
</dbReference>
<dbReference type="GO" id="GO:0050295">
    <property type="term" value="F:steryl-beta-glucosidase activity"/>
    <property type="evidence" value="ECO:0007669"/>
    <property type="project" value="TreeGrafter"/>
</dbReference>
<evidence type="ECO:0000313" key="6">
    <source>
        <dbReference type="EMBL" id="CDR39305.1"/>
    </source>
</evidence>
<dbReference type="AlphaFoldDB" id="A0A061AP20"/>
<sequence>MSLPFGKIKIKDGNFTDTQGRIIQLKGINVDGGAKYPRTPYFPSHVPVERNEGVFFDGDNVSFVGRPFPLDEAVGHLLRIKRLGYNTLRYVVTWEAIEHAGPGKYDEDFIGYTIELFKIIEHVGGMYVFIDPHQDVWSRYTGGDGAPLWTLYAAGMDPHNFNVTQSAILQNYFPQDPDSYPKMLWTTNYQRLITATMFTLFFAGKDFAPKCIINGVNIQDYLQSHYIGAITHFLQRIKDAAPHLFDELIIGVENLNEPNGGYLGITDITEIPPDQQLKLGTCPTVFQSLRTGSGIATEIDEYKITVFGPRKTGTQYVDPEGVIAWLEDSSYDEHYNFVRGAEWNTGECIWAQHGVWEPETCEPLKRDYFSVHPETGDTVDEEYFINHYFVDHYRAYRKAVRDVIPDTMMFMQSPPLRIPPKLKGTDLIDDNTVFCPHYYDGMSLMFKTWNRRYNVDTYGLMRHKYSNPVFGMVFGENNIRNSFKKQLGEMKKEAVENLGATVPVIFTEIGSPFDMDDKKAYEDGDFSSQTSSLDALGYALEGNNLSHTWWNYTADNCHKWGDRFNSEDFSFWSVDDDLDDSTLPGSRSSLSGHRATTGFSDSDSTANSSAGGNFESTKNKLSVTVKATKDDQKAIAGPNQPSAGLRAVDSIIRPYCSAINGEFIDAFFDLKNLKYTLTIVGASSTDAPTKIYFPDWHFTVDAKIIASSGRYEFDEVSDDLLWYHGPGRQSIEITAYGSPDYLPKVQGRTCLDTFLSFLC</sequence>
<reference evidence="8" key="2">
    <citation type="journal article" date="2017" name="Genome Announc.">
        <title>Genome sequences of Cyberlindnera fabianii 65, Pichia kudriavzevii 129, and Saccharomyces cerevisiae 131 isolated from fermented masau fruits in Zimbabwe.</title>
        <authorList>
            <person name="van Rijswijck I.M.H."/>
            <person name="Derks M.F.L."/>
            <person name="Abee T."/>
            <person name="de Ridder D."/>
            <person name="Smid E.J."/>
        </authorList>
    </citation>
    <scope>NUCLEOTIDE SEQUENCE [LARGE SCALE GENOMIC DNA]</scope>
    <source>
        <strain evidence="8">65</strain>
    </source>
</reference>
<keyword evidence="8" id="KW-1185">Reference proteome</keyword>
<dbReference type="EMBL" id="LK052888">
    <property type="protein sequence ID" value="CDR39305.1"/>
    <property type="molecule type" value="Genomic_DNA"/>
</dbReference>
<evidence type="ECO:0000313" key="8">
    <source>
        <dbReference type="Proteomes" id="UP000189513"/>
    </source>
</evidence>
<dbReference type="FunFam" id="3.20.20.80:FF:000174">
    <property type="entry name" value="YIR007W-like protein"/>
    <property type="match status" value="1"/>
</dbReference>